<protein>
    <submittedName>
        <fullName evidence="7">Pisatin demethylase-like protein 3</fullName>
    </submittedName>
</protein>
<gene>
    <name evidence="7" type="ORF">C1H76_5836</name>
</gene>
<comment type="similarity">
    <text evidence="5">Belongs to the cytochrome P450 family.</text>
</comment>
<comment type="cofactor">
    <cofactor evidence="1 4">
        <name>heme</name>
        <dbReference type="ChEBI" id="CHEBI:30413"/>
    </cofactor>
</comment>
<evidence type="ECO:0000313" key="8">
    <source>
        <dbReference type="Proteomes" id="UP000308133"/>
    </source>
</evidence>
<proteinExistence type="inferred from homology"/>
<keyword evidence="7" id="KW-0489">Methyltransferase</keyword>
<dbReference type="PANTHER" id="PTHR24305:SF190">
    <property type="entry name" value="P450, PUTATIVE (EUROFUNG)-RELATED"/>
    <property type="match status" value="1"/>
</dbReference>
<dbReference type="InterPro" id="IPR001128">
    <property type="entry name" value="Cyt_P450"/>
</dbReference>
<dbReference type="AlphaFoldDB" id="A0A4U7AU86"/>
<dbReference type="Proteomes" id="UP000308133">
    <property type="component" value="Unassembled WGS sequence"/>
</dbReference>
<dbReference type="SUPFAM" id="SSF48264">
    <property type="entry name" value="Cytochrome P450"/>
    <property type="match status" value="1"/>
</dbReference>
<keyword evidence="5" id="KW-0560">Oxidoreductase</keyword>
<dbReference type="GO" id="GO:0004497">
    <property type="term" value="F:monooxygenase activity"/>
    <property type="evidence" value="ECO:0007669"/>
    <property type="project" value="UniProtKB-KW"/>
</dbReference>
<keyword evidence="2 4" id="KW-0479">Metal-binding</keyword>
<keyword evidence="6" id="KW-1133">Transmembrane helix</keyword>
<dbReference type="InterPro" id="IPR036396">
    <property type="entry name" value="Cyt_P450_sf"/>
</dbReference>
<accession>A0A4U7AU86</accession>
<comment type="caution">
    <text evidence="7">The sequence shown here is derived from an EMBL/GenBank/DDBJ whole genome shotgun (WGS) entry which is preliminary data.</text>
</comment>
<organism evidence="7 8">
    <name type="scientific">Elsinoe australis</name>
    <dbReference type="NCBI Taxonomy" id="40998"/>
    <lineage>
        <taxon>Eukaryota</taxon>
        <taxon>Fungi</taxon>
        <taxon>Dikarya</taxon>
        <taxon>Ascomycota</taxon>
        <taxon>Pezizomycotina</taxon>
        <taxon>Dothideomycetes</taxon>
        <taxon>Dothideomycetidae</taxon>
        <taxon>Myriangiales</taxon>
        <taxon>Elsinoaceae</taxon>
        <taxon>Elsinoe</taxon>
    </lineage>
</organism>
<dbReference type="PRINTS" id="PR00385">
    <property type="entry name" value="P450"/>
</dbReference>
<dbReference type="GO" id="GO:0032259">
    <property type="term" value="P:methylation"/>
    <property type="evidence" value="ECO:0007669"/>
    <property type="project" value="UniProtKB-KW"/>
</dbReference>
<dbReference type="InterPro" id="IPR050121">
    <property type="entry name" value="Cytochrome_P450_monoxygenase"/>
</dbReference>
<evidence type="ECO:0000256" key="3">
    <source>
        <dbReference type="ARBA" id="ARBA00023004"/>
    </source>
</evidence>
<keyword evidence="5" id="KW-0503">Monooxygenase</keyword>
<keyword evidence="6" id="KW-0472">Membrane</keyword>
<dbReference type="PROSITE" id="PS00086">
    <property type="entry name" value="CYTOCHROME_P450"/>
    <property type="match status" value="1"/>
</dbReference>
<dbReference type="InterPro" id="IPR017972">
    <property type="entry name" value="Cyt_P450_CS"/>
</dbReference>
<dbReference type="Pfam" id="PF00067">
    <property type="entry name" value="p450"/>
    <property type="match status" value="1"/>
</dbReference>
<dbReference type="GO" id="GO:0008168">
    <property type="term" value="F:methyltransferase activity"/>
    <property type="evidence" value="ECO:0007669"/>
    <property type="project" value="UniProtKB-KW"/>
</dbReference>
<dbReference type="PANTHER" id="PTHR24305">
    <property type="entry name" value="CYTOCHROME P450"/>
    <property type="match status" value="1"/>
</dbReference>
<dbReference type="CDD" id="cd11060">
    <property type="entry name" value="CYP57A1-like"/>
    <property type="match status" value="1"/>
</dbReference>
<dbReference type="GO" id="GO:0020037">
    <property type="term" value="F:heme binding"/>
    <property type="evidence" value="ECO:0007669"/>
    <property type="project" value="InterPro"/>
</dbReference>
<dbReference type="PRINTS" id="PR00463">
    <property type="entry name" value="EP450I"/>
</dbReference>
<sequence>MAKITLLLNSIKQYGLIRPLLFSLPLLFILYHIVKAFLSPLRNVPGPLLARFTKFWYLKSVWRGDFEKTNIALHDKLGPVARIAPNQYSIDDPEAIRIIYGHGTAFVKSDWYYASGNAHPDINDLFTDRNPRRHSELRRKVANLYSMTSLLHLEPFVTTCTDLLVGHFDRMAETNETINLQHWLQCYAFDTIGMITFAKRFGFLDEGKDMGGLLHALHNYLIYAANVGVYSWLHPYLSAALKWLPGHGVGYLIGFTQQNIQERLSKPGSEKRTEQEGDDFLSKMLREPEKFQKEMFGTCLTNVGAGSDTTSVSLSGILYHLIKNPDKMAKLRAEIDAKASQGDLSPLTTYAQAQSLPYLQACIKEGLRMHPATGLPLMRVVPPGGATIASQYFPAGSVVGVNSWVAHRNRQIFGSDADRFVPERWLESGERSGRMERYFMSFGAGSRTCVGKNISLLEIGKVVPELVRRFDFELCRPGREVRTENNWFVKQMDLEVRVRVRKTG</sequence>
<reference evidence="7 8" key="1">
    <citation type="submission" date="2018-02" db="EMBL/GenBank/DDBJ databases">
        <title>Draft genome sequences of Elsinoe sp., causing black scab on jojoba.</title>
        <authorList>
            <person name="Stodart B."/>
            <person name="Jeffress S."/>
            <person name="Ash G."/>
            <person name="Arun Chinnappa K."/>
        </authorList>
    </citation>
    <scope>NUCLEOTIDE SEQUENCE [LARGE SCALE GENOMIC DNA]</scope>
    <source>
        <strain evidence="7 8">Hillstone_2</strain>
    </source>
</reference>
<keyword evidence="6" id="KW-0812">Transmembrane</keyword>
<evidence type="ECO:0000256" key="1">
    <source>
        <dbReference type="ARBA" id="ARBA00001971"/>
    </source>
</evidence>
<evidence type="ECO:0000313" key="7">
    <source>
        <dbReference type="EMBL" id="TKX21943.1"/>
    </source>
</evidence>
<dbReference type="FunFam" id="1.10.630.10:FF:000050">
    <property type="entry name" value="Cytochrome P450 monooxygenase"/>
    <property type="match status" value="1"/>
</dbReference>
<evidence type="ECO:0000256" key="4">
    <source>
        <dbReference type="PIRSR" id="PIRSR602401-1"/>
    </source>
</evidence>
<dbReference type="GO" id="GO:0005506">
    <property type="term" value="F:iron ion binding"/>
    <property type="evidence" value="ECO:0007669"/>
    <property type="project" value="InterPro"/>
</dbReference>
<dbReference type="Gene3D" id="1.10.630.10">
    <property type="entry name" value="Cytochrome P450"/>
    <property type="match status" value="1"/>
</dbReference>
<dbReference type="GO" id="GO:0016705">
    <property type="term" value="F:oxidoreductase activity, acting on paired donors, with incorporation or reduction of molecular oxygen"/>
    <property type="evidence" value="ECO:0007669"/>
    <property type="project" value="InterPro"/>
</dbReference>
<evidence type="ECO:0000256" key="2">
    <source>
        <dbReference type="ARBA" id="ARBA00022723"/>
    </source>
</evidence>
<evidence type="ECO:0000256" key="6">
    <source>
        <dbReference type="SAM" id="Phobius"/>
    </source>
</evidence>
<keyword evidence="7" id="KW-0808">Transferase</keyword>
<evidence type="ECO:0000256" key="5">
    <source>
        <dbReference type="RuleBase" id="RU000461"/>
    </source>
</evidence>
<feature type="transmembrane region" description="Helical" evidence="6">
    <location>
        <begin position="20"/>
        <end position="38"/>
    </location>
</feature>
<dbReference type="InterPro" id="IPR002401">
    <property type="entry name" value="Cyt_P450_E_grp-I"/>
</dbReference>
<dbReference type="EMBL" id="PTQR01000075">
    <property type="protein sequence ID" value="TKX21943.1"/>
    <property type="molecule type" value="Genomic_DNA"/>
</dbReference>
<feature type="binding site" description="axial binding residue" evidence="4">
    <location>
        <position position="449"/>
    </location>
    <ligand>
        <name>heme</name>
        <dbReference type="ChEBI" id="CHEBI:30413"/>
    </ligand>
    <ligandPart>
        <name>Fe</name>
        <dbReference type="ChEBI" id="CHEBI:18248"/>
    </ligandPart>
</feature>
<name>A0A4U7AU86_9PEZI</name>
<keyword evidence="3 4" id="KW-0408">Iron</keyword>
<keyword evidence="4 5" id="KW-0349">Heme</keyword>